<dbReference type="SUPFAM" id="SSF47954">
    <property type="entry name" value="Cyclin-like"/>
    <property type="match status" value="1"/>
</dbReference>
<name>A0A1Y1Y2L0_9FUNG</name>
<evidence type="ECO:0000313" key="3">
    <source>
        <dbReference type="Proteomes" id="UP000193498"/>
    </source>
</evidence>
<protein>
    <recommendedName>
        <fullName evidence="1">Cyclin N-terminal domain-containing protein</fullName>
    </recommendedName>
</protein>
<evidence type="ECO:0000313" key="2">
    <source>
        <dbReference type="EMBL" id="ORX91854.1"/>
    </source>
</evidence>
<dbReference type="PANTHER" id="PTHR15615:SF27">
    <property type="entry name" value="PHO85 CYCLIN CLG1"/>
    <property type="match status" value="1"/>
</dbReference>
<feature type="non-terminal residue" evidence="2">
    <location>
        <position position="1"/>
    </location>
</feature>
<dbReference type="GO" id="GO:0016538">
    <property type="term" value="F:cyclin-dependent protein serine/threonine kinase regulator activity"/>
    <property type="evidence" value="ECO:0007669"/>
    <property type="project" value="TreeGrafter"/>
</dbReference>
<dbReference type="CDD" id="cd20557">
    <property type="entry name" value="CYCLIN_ScPCL1-like"/>
    <property type="match status" value="1"/>
</dbReference>
<dbReference type="GO" id="GO:0005634">
    <property type="term" value="C:nucleus"/>
    <property type="evidence" value="ECO:0007669"/>
    <property type="project" value="TreeGrafter"/>
</dbReference>
<comment type="caution">
    <text evidence="2">The sequence shown here is derived from an EMBL/GenBank/DDBJ whole genome shotgun (WGS) entry which is preliminary data.</text>
</comment>
<reference evidence="2 3" key="1">
    <citation type="submission" date="2016-07" db="EMBL/GenBank/DDBJ databases">
        <title>Pervasive Adenine N6-methylation of Active Genes in Fungi.</title>
        <authorList>
            <consortium name="DOE Joint Genome Institute"/>
            <person name="Mondo S.J."/>
            <person name="Dannebaum R.O."/>
            <person name="Kuo R.C."/>
            <person name="Labutti K."/>
            <person name="Haridas S."/>
            <person name="Kuo A."/>
            <person name="Salamov A."/>
            <person name="Ahrendt S.R."/>
            <person name="Lipzen A."/>
            <person name="Sullivan W."/>
            <person name="Andreopoulos W.B."/>
            <person name="Clum A."/>
            <person name="Lindquist E."/>
            <person name="Daum C."/>
            <person name="Ramamoorthy G.K."/>
            <person name="Gryganskyi A."/>
            <person name="Culley D."/>
            <person name="Magnuson J.K."/>
            <person name="James T.Y."/>
            <person name="O'Malley M.A."/>
            <person name="Stajich J.E."/>
            <person name="Spatafora J.W."/>
            <person name="Visel A."/>
            <person name="Grigoriev I.V."/>
        </authorList>
    </citation>
    <scope>NUCLEOTIDE SEQUENCE [LARGE SCALE GENOMIC DNA]</scope>
    <source>
        <strain evidence="2 3">CBS 931.73</strain>
    </source>
</reference>
<feature type="domain" description="Cyclin N-terminal" evidence="1">
    <location>
        <begin position="45"/>
        <end position="136"/>
    </location>
</feature>
<evidence type="ECO:0000259" key="1">
    <source>
        <dbReference type="Pfam" id="PF00134"/>
    </source>
</evidence>
<dbReference type="OrthoDB" id="244495at2759"/>
<dbReference type="InterPro" id="IPR013922">
    <property type="entry name" value="Cyclin_PHO80-like"/>
</dbReference>
<dbReference type="PANTHER" id="PTHR15615">
    <property type="match status" value="1"/>
</dbReference>
<keyword evidence="3" id="KW-1185">Reference proteome</keyword>
<dbReference type="InterPro" id="IPR036915">
    <property type="entry name" value="Cyclin-like_sf"/>
</dbReference>
<accession>A0A1Y1Y2L0</accession>
<sequence>HFPNLSTVRMTEFAAHIVYFLWLSPSTTISDQSFNRSPLSSDLKDVFSNIFLNLELPTVTIVLALKYMYRIRISLSTSTLDLGNLTKLFVTSLLLTTKYHLDCNIRNSEWSSKVGIRTDELSRMERWMLRELRYDLGITVEDFLAWAK</sequence>
<dbReference type="InParanoid" id="A0A1Y1Y2L0"/>
<dbReference type="Gene3D" id="1.10.472.10">
    <property type="entry name" value="Cyclin-like"/>
    <property type="match status" value="1"/>
</dbReference>
<gene>
    <name evidence="2" type="ORF">K493DRAFT_179039</name>
</gene>
<dbReference type="Proteomes" id="UP000193498">
    <property type="component" value="Unassembled WGS sequence"/>
</dbReference>
<dbReference type="InterPro" id="IPR006671">
    <property type="entry name" value="Cyclin_N"/>
</dbReference>
<proteinExistence type="predicted"/>
<organism evidence="2 3">
    <name type="scientific">Basidiobolus meristosporus CBS 931.73</name>
    <dbReference type="NCBI Taxonomy" id="1314790"/>
    <lineage>
        <taxon>Eukaryota</taxon>
        <taxon>Fungi</taxon>
        <taxon>Fungi incertae sedis</taxon>
        <taxon>Zoopagomycota</taxon>
        <taxon>Entomophthoromycotina</taxon>
        <taxon>Basidiobolomycetes</taxon>
        <taxon>Basidiobolales</taxon>
        <taxon>Basidiobolaceae</taxon>
        <taxon>Basidiobolus</taxon>
    </lineage>
</organism>
<dbReference type="GO" id="GO:0000307">
    <property type="term" value="C:cyclin-dependent protein kinase holoenzyme complex"/>
    <property type="evidence" value="ECO:0007669"/>
    <property type="project" value="TreeGrafter"/>
</dbReference>
<dbReference type="EMBL" id="MCFE01000302">
    <property type="protein sequence ID" value="ORX91854.1"/>
    <property type="molecule type" value="Genomic_DNA"/>
</dbReference>
<dbReference type="GO" id="GO:0019901">
    <property type="term" value="F:protein kinase binding"/>
    <property type="evidence" value="ECO:0007669"/>
    <property type="project" value="InterPro"/>
</dbReference>
<dbReference type="Pfam" id="PF00134">
    <property type="entry name" value="Cyclin_N"/>
    <property type="match status" value="1"/>
</dbReference>
<feature type="non-terminal residue" evidence="2">
    <location>
        <position position="148"/>
    </location>
</feature>
<dbReference type="AlphaFoldDB" id="A0A1Y1Y2L0"/>